<reference evidence="2 3" key="1">
    <citation type="submission" date="2021-03" db="EMBL/GenBank/DDBJ databases">
        <title>Genomic Encyclopedia of Type Strains, Phase IV (KMG-IV): sequencing the most valuable type-strain genomes for metagenomic binning, comparative biology and taxonomic classification.</title>
        <authorList>
            <person name="Goeker M."/>
        </authorList>
    </citation>
    <scope>NUCLEOTIDE SEQUENCE [LARGE SCALE GENOMIC DNA]</scope>
    <source>
        <strain evidence="2 3">DSM 14349</strain>
    </source>
</reference>
<evidence type="ECO:0000313" key="3">
    <source>
        <dbReference type="Proteomes" id="UP001519272"/>
    </source>
</evidence>
<evidence type="ECO:0000256" key="1">
    <source>
        <dbReference type="SAM" id="MobiDB-lite"/>
    </source>
</evidence>
<evidence type="ECO:0000313" key="2">
    <source>
        <dbReference type="EMBL" id="MBP1905245.1"/>
    </source>
</evidence>
<dbReference type="Proteomes" id="UP001519272">
    <property type="component" value="Unassembled WGS sequence"/>
</dbReference>
<dbReference type="EMBL" id="JAGGKG010000007">
    <property type="protein sequence ID" value="MBP1905245.1"/>
    <property type="molecule type" value="Genomic_DNA"/>
</dbReference>
<name>A0ABS4FRS0_9BACL</name>
<feature type="compositionally biased region" description="Polar residues" evidence="1">
    <location>
        <begin position="8"/>
        <end position="26"/>
    </location>
</feature>
<gene>
    <name evidence="2" type="ORF">J2Z32_001873</name>
</gene>
<feature type="region of interest" description="Disordered" evidence="1">
    <location>
        <begin position="1"/>
        <end position="26"/>
    </location>
</feature>
<keyword evidence="3" id="KW-1185">Reference proteome</keyword>
<comment type="caution">
    <text evidence="2">The sequence shown here is derived from an EMBL/GenBank/DDBJ whole genome shotgun (WGS) entry which is preliminary data.</text>
</comment>
<sequence>MEGDPSSRESNAPVKSTNAQKMNQQSAHGLIGALSFFRSF</sequence>
<organism evidence="2 3">
    <name type="scientific">Paenibacillus turicensis</name>
    <dbReference type="NCBI Taxonomy" id="160487"/>
    <lineage>
        <taxon>Bacteria</taxon>
        <taxon>Bacillati</taxon>
        <taxon>Bacillota</taxon>
        <taxon>Bacilli</taxon>
        <taxon>Bacillales</taxon>
        <taxon>Paenibacillaceae</taxon>
        <taxon>Paenibacillus</taxon>
    </lineage>
</organism>
<dbReference type="RefSeq" id="WP_280921120.1">
    <property type="nucleotide sequence ID" value="NZ_JAGGKG010000007.1"/>
</dbReference>
<accession>A0ABS4FRS0</accession>
<protein>
    <submittedName>
        <fullName evidence="2">Uncharacterized protein</fullName>
    </submittedName>
</protein>
<proteinExistence type="predicted"/>